<dbReference type="Pfam" id="PF01408">
    <property type="entry name" value="GFO_IDH_MocA"/>
    <property type="match status" value="1"/>
</dbReference>
<feature type="domain" description="Gfo/Idh/MocA-like oxidoreductase N-terminal" evidence="2">
    <location>
        <begin position="44"/>
        <end position="188"/>
    </location>
</feature>
<dbReference type="SUPFAM" id="SSF55347">
    <property type="entry name" value="Glyceraldehyde-3-phosphate dehydrogenase-like, C-terminal domain"/>
    <property type="match status" value="1"/>
</dbReference>
<accession>A0A5N5DH48</accession>
<dbReference type="EMBL" id="VCHE01000019">
    <property type="protein sequence ID" value="KAB2577196.1"/>
    <property type="molecule type" value="Genomic_DNA"/>
</dbReference>
<proteinExistence type="predicted"/>
<organism evidence="3 4">
    <name type="scientific">Lasiodiplodia theobromae</name>
    <dbReference type="NCBI Taxonomy" id="45133"/>
    <lineage>
        <taxon>Eukaryota</taxon>
        <taxon>Fungi</taxon>
        <taxon>Dikarya</taxon>
        <taxon>Ascomycota</taxon>
        <taxon>Pezizomycotina</taxon>
        <taxon>Dothideomycetes</taxon>
        <taxon>Dothideomycetes incertae sedis</taxon>
        <taxon>Botryosphaeriales</taxon>
        <taxon>Botryosphaeriaceae</taxon>
        <taxon>Lasiodiplodia</taxon>
    </lineage>
</organism>
<name>A0A5N5DH48_9PEZI</name>
<dbReference type="PANTHER" id="PTHR43377">
    <property type="entry name" value="BILIVERDIN REDUCTASE A"/>
    <property type="match status" value="1"/>
</dbReference>
<dbReference type="InterPro" id="IPR036291">
    <property type="entry name" value="NAD(P)-bd_dom_sf"/>
</dbReference>
<dbReference type="InterPro" id="IPR051450">
    <property type="entry name" value="Gfo/Idh/MocA_Oxidoreductases"/>
</dbReference>
<dbReference type="Gene3D" id="3.30.360.10">
    <property type="entry name" value="Dihydrodipicolinate Reductase, domain 2"/>
    <property type="match status" value="2"/>
</dbReference>
<dbReference type="InterPro" id="IPR000683">
    <property type="entry name" value="Gfo/Idh/MocA-like_OxRdtase_N"/>
</dbReference>
<dbReference type="Gene3D" id="3.40.50.720">
    <property type="entry name" value="NAD(P)-binding Rossmann-like Domain"/>
    <property type="match status" value="1"/>
</dbReference>
<dbReference type="Proteomes" id="UP000325902">
    <property type="component" value="Unassembled WGS sequence"/>
</dbReference>
<evidence type="ECO:0000313" key="3">
    <source>
        <dbReference type="EMBL" id="KAB2577196.1"/>
    </source>
</evidence>
<keyword evidence="4" id="KW-1185">Reference proteome</keyword>
<evidence type="ECO:0000256" key="1">
    <source>
        <dbReference type="SAM" id="MobiDB-lite"/>
    </source>
</evidence>
<protein>
    <submittedName>
        <fullName evidence="3">Putative oxidoreductase YjhC</fullName>
    </submittedName>
</protein>
<dbReference type="AlphaFoldDB" id="A0A5N5DH48"/>
<evidence type="ECO:0000259" key="2">
    <source>
        <dbReference type="Pfam" id="PF01408"/>
    </source>
</evidence>
<comment type="caution">
    <text evidence="3">The sequence shown here is derived from an EMBL/GenBank/DDBJ whole genome shotgun (WGS) entry which is preliminary data.</text>
</comment>
<feature type="region of interest" description="Disordered" evidence="1">
    <location>
        <begin position="555"/>
        <end position="588"/>
    </location>
</feature>
<evidence type="ECO:0000313" key="4">
    <source>
        <dbReference type="Proteomes" id="UP000325902"/>
    </source>
</evidence>
<sequence length="588" mass="64819">MHTNIPESKLGEPIAAATGSVAAKSSSLPLRPKKLLADSPSPPRILIIGAGSRGHAYASAVAKHTAAIIAAVAEPIEFKRREFVSHFINRGPLASVETEEGGEHEQQAFADWRDYVDWEKARRERAKKASSAGEAGKVPAGVDAAFVCVLDEQHREVVEGLAPLGLAVMCEKPLATTLADCVAIYDAMLRGGQGSVPRIFGIGHVLRYSPHNMLLRQLVREQGVVGDVLSVEHTEPVGWWHFSHSYVRGNWRRESTTAPSLLTKSCHDIDFLLWMLSEPAKEGEKTHKPAFLNSTGTRNFYRRARKPAAAGTATNCLSCPIEKDCMFSAKKIYAERHLRKGNARWPVKIVNPEIEDCLSTLGPDAAEKMLMKDLSEDWTSETPDEEVRRRPWFGRCVWEADNDVCDDQCVTITWEDDAASGSLAKTAQFHMVAFTEKICERRGRIYGTKGEIEYDSATIRVHDFATDRTETFYPEQRGGGHGGGDDGLATQFVQAVGAVKDGRMGVEEAQQKFIGCTLEEVIQSHAMVFAAEDARKQRAVVDWHSWWQKNVEERLQHQPTASPRSPAHSRANSGPQQPPGSAAASMMS</sequence>
<dbReference type="PANTHER" id="PTHR43377:SF12">
    <property type="entry name" value="BINDING ROSSMANN FOLD OXIDOREDUCTASE, PUTATIVE (AFU_ORTHOLOGUE AFUA_3G11840)-RELATED"/>
    <property type="match status" value="1"/>
</dbReference>
<dbReference type="GO" id="GO:0000166">
    <property type="term" value="F:nucleotide binding"/>
    <property type="evidence" value="ECO:0007669"/>
    <property type="project" value="InterPro"/>
</dbReference>
<dbReference type="SUPFAM" id="SSF51735">
    <property type="entry name" value="NAD(P)-binding Rossmann-fold domains"/>
    <property type="match status" value="1"/>
</dbReference>
<gene>
    <name evidence="3" type="primary">yjhC</name>
    <name evidence="3" type="ORF">DBV05_g4173</name>
</gene>
<reference evidence="3 4" key="1">
    <citation type="journal article" date="2019" name="Sci. Rep.">
        <title>A multi-omics analysis of the grapevine pathogen Lasiodiplodia theobromae reveals that temperature affects the expression of virulence- and pathogenicity-related genes.</title>
        <authorList>
            <person name="Felix C."/>
            <person name="Meneses R."/>
            <person name="Goncalves M.F.M."/>
            <person name="Tilleman L."/>
            <person name="Duarte A.S."/>
            <person name="Jorrin-Novo J.V."/>
            <person name="Van de Peer Y."/>
            <person name="Deforce D."/>
            <person name="Van Nieuwerburgh F."/>
            <person name="Esteves A.C."/>
            <person name="Alves A."/>
        </authorList>
    </citation>
    <scope>NUCLEOTIDE SEQUENCE [LARGE SCALE GENOMIC DNA]</scope>
    <source>
        <strain evidence="3 4">LA-SOL3</strain>
    </source>
</reference>
<dbReference type="OrthoDB" id="2129491at2759"/>